<keyword evidence="2" id="KW-1185">Reference proteome</keyword>
<accession>A0ABX1VNL9</accession>
<reference evidence="1 2" key="1">
    <citation type="journal article" date="2020" name="Syst. Appl. Microbiol.">
        <title>Alienimonas chondri sp. nov., a novel planctomycete isolated from the biofilm of the red alga Chondrus crispus.</title>
        <authorList>
            <person name="Vitorino I."/>
            <person name="Albuquerque L."/>
            <person name="Wiegand S."/>
            <person name="Kallscheuer N."/>
            <person name="da Costa M.S."/>
            <person name="Lobo-da-Cunha A."/>
            <person name="Jogler C."/>
            <person name="Lage O.M."/>
        </authorList>
    </citation>
    <scope>NUCLEOTIDE SEQUENCE [LARGE SCALE GENOMIC DNA]</scope>
    <source>
        <strain evidence="1 2">LzC2</strain>
    </source>
</reference>
<name>A0ABX1VNL9_9PLAN</name>
<evidence type="ECO:0000313" key="1">
    <source>
        <dbReference type="EMBL" id="NNJ27976.1"/>
    </source>
</evidence>
<gene>
    <name evidence="1" type="ORF">LzC2_40870</name>
</gene>
<evidence type="ECO:0000313" key="2">
    <source>
        <dbReference type="Proteomes" id="UP000609651"/>
    </source>
</evidence>
<protein>
    <recommendedName>
        <fullName evidence="3">DUF1549 domain-containing protein</fullName>
    </recommendedName>
</protein>
<sequence length="181" mass="20754">MTRRLIDPNRESVDDDTLDHYAHQALLTWGTVADFKYFLPEIFERTARGQLGPLSDFEAVLGNLSKFGGFDDWPEPERAAVRQWLSAQFLAVPEAVKSLPDDWPRRERLNWANALLAGGDPLLGDVTPLLNAADEAYPHFRLLYAIQHSNQTKHKLDGWWDKESENYRRMLDWLYPGGAVC</sequence>
<organism evidence="1 2">
    <name type="scientific">Alienimonas chondri</name>
    <dbReference type="NCBI Taxonomy" id="2681879"/>
    <lineage>
        <taxon>Bacteria</taxon>
        <taxon>Pseudomonadati</taxon>
        <taxon>Planctomycetota</taxon>
        <taxon>Planctomycetia</taxon>
        <taxon>Planctomycetales</taxon>
        <taxon>Planctomycetaceae</taxon>
        <taxon>Alienimonas</taxon>
    </lineage>
</organism>
<comment type="caution">
    <text evidence="1">The sequence shown here is derived from an EMBL/GenBank/DDBJ whole genome shotgun (WGS) entry which is preliminary data.</text>
</comment>
<evidence type="ECO:0008006" key="3">
    <source>
        <dbReference type="Google" id="ProtNLM"/>
    </source>
</evidence>
<proteinExistence type="predicted"/>
<dbReference type="EMBL" id="WTPX01000247">
    <property type="protein sequence ID" value="NNJ27976.1"/>
    <property type="molecule type" value="Genomic_DNA"/>
</dbReference>
<dbReference type="Proteomes" id="UP000609651">
    <property type="component" value="Unassembled WGS sequence"/>
</dbReference>